<comment type="caution">
    <text evidence="2">The sequence shown here is derived from an EMBL/GenBank/DDBJ whole genome shotgun (WGS) entry which is preliminary data.</text>
</comment>
<dbReference type="RefSeq" id="WP_380062531.1">
    <property type="nucleotide sequence ID" value="NZ_JBHSEI010000010.1"/>
</dbReference>
<gene>
    <name evidence="2" type="ORF">ACFO0D_14505</name>
</gene>
<evidence type="ECO:0000313" key="3">
    <source>
        <dbReference type="Proteomes" id="UP001595952"/>
    </source>
</evidence>
<evidence type="ECO:0000259" key="1">
    <source>
        <dbReference type="Pfam" id="PF14332"/>
    </source>
</evidence>
<accession>A0ABV9IDS6</accession>
<protein>
    <submittedName>
        <fullName evidence="2">DUF4388 domain-containing protein</fullName>
    </submittedName>
</protein>
<sequence length="253" mass="28047">MLTSTVNLDTYDFLELLYLLGEQRRSGVLQVVRDDGQFCAWLRGGRVQAMQFGQARGAAALGRLLRDPRGQSTFLPGALPDTADHDASMDELAFEALDDVPPGELPFEGPGRLTSPERIAALRWTLRERQILQQIEAQRPVAALAREADAARLIMKLCRVGLLVAQRSRLARLTLTVTRQVRGVVVVDEMIWQRWGEGRRRPLERVAVRSEAGAVHTLPVRPGPSLGRQLLIPPELLLQTGFYAGDSVLVQPC</sequence>
<dbReference type="EMBL" id="JBHSEI010000010">
    <property type="protein sequence ID" value="MFC4639545.1"/>
    <property type="molecule type" value="Genomic_DNA"/>
</dbReference>
<feature type="domain" description="PatA-like N-terminal" evidence="1">
    <location>
        <begin position="7"/>
        <end position="98"/>
    </location>
</feature>
<keyword evidence="3" id="KW-1185">Reference proteome</keyword>
<dbReference type="Proteomes" id="UP001595952">
    <property type="component" value="Unassembled WGS sequence"/>
</dbReference>
<dbReference type="InterPro" id="IPR025497">
    <property type="entry name" value="PatA-like_N"/>
</dbReference>
<reference evidence="3" key="1">
    <citation type="journal article" date="2019" name="Int. J. Syst. Evol. Microbiol.">
        <title>The Global Catalogue of Microorganisms (GCM) 10K type strain sequencing project: providing services to taxonomists for standard genome sequencing and annotation.</title>
        <authorList>
            <consortium name="The Broad Institute Genomics Platform"/>
            <consortium name="The Broad Institute Genome Sequencing Center for Infectious Disease"/>
            <person name="Wu L."/>
            <person name="Ma J."/>
        </authorList>
    </citation>
    <scope>NUCLEOTIDE SEQUENCE [LARGE SCALE GENOMIC DNA]</scope>
    <source>
        <strain evidence="3">CCUG 55995</strain>
    </source>
</reference>
<evidence type="ECO:0000313" key="2">
    <source>
        <dbReference type="EMBL" id="MFC4639545.1"/>
    </source>
</evidence>
<organism evidence="2 3">
    <name type="scientific">Deinococcus hohokamensis</name>
    <dbReference type="NCBI Taxonomy" id="309883"/>
    <lineage>
        <taxon>Bacteria</taxon>
        <taxon>Thermotogati</taxon>
        <taxon>Deinococcota</taxon>
        <taxon>Deinococci</taxon>
        <taxon>Deinococcales</taxon>
        <taxon>Deinococcaceae</taxon>
        <taxon>Deinococcus</taxon>
    </lineage>
</organism>
<name>A0ABV9IDS6_9DEIO</name>
<proteinExistence type="predicted"/>
<dbReference type="Pfam" id="PF14332">
    <property type="entry name" value="DUF4388"/>
    <property type="match status" value="1"/>
</dbReference>